<name>A0A9P4G7N7_9PLEO</name>
<evidence type="ECO:0000256" key="1">
    <source>
        <dbReference type="SAM" id="MobiDB-lite"/>
    </source>
</evidence>
<keyword evidence="2" id="KW-0732">Signal</keyword>
<organism evidence="3 4">
    <name type="scientific">Cucurbitaria berberidis CBS 394.84</name>
    <dbReference type="NCBI Taxonomy" id="1168544"/>
    <lineage>
        <taxon>Eukaryota</taxon>
        <taxon>Fungi</taxon>
        <taxon>Dikarya</taxon>
        <taxon>Ascomycota</taxon>
        <taxon>Pezizomycotina</taxon>
        <taxon>Dothideomycetes</taxon>
        <taxon>Pleosporomycetidae</taxon>
        <taxon>Pleosporales</taxon>
        <taxon>Pleosporineae</taxon>
        <taxon>Cucurbitariaceae</taxon>
        <taxon>Cucurbitaria</taxon>
    </lineage>
</organism>
<evidence type="ECO:0000313" key="4">
    <source>
        <dbReference type="Proteomes" id="UP000800039"/>
    </source>
</evidence>
<feature type="signal peptide" evidence="2">
    <location>
        <begin position="1"/>
        <end position="21"/>
    </location>
</feature>
<feature type="compositionally biased region" description="Acidic residues" evidence="1">
    <location>
        <begin position="80"/>
        <end position="90"/>
    </location>
</feature>
<feature type="region of interest" description="Disordered" evidence="1">
    <location>
        <begin position="62"/>
        <end position="111"/>
    </location>
</feature>
<protein>
    <submittedName>
        <fullName evidence="3">Uncharacterized protein</fullName>
    </submittedName>
</protein>
<evidence type="ECO:0000256" key="2">
    <source>
        <dbReference type="SAM" id="SignalP"/>
    </source>
</evidence>
<dbReference type="OrthoDB" id="3798772at2759"/>
<comment type="caution">
    <text evidence="3">The sequence shown here is derived from an EMBL/GenBank/DDBJ whole genome shotgun (WGS) entry which is preliminary data.</text>
</comment>
<evidence type="ECO:0000313" key="3">
    <source>
        <dbReference type="EMBL" id="KAF1840220.1"/>
    </source>
</evidence>
<sequence>MVLRPSFCVAVLYRLFCCNTAFTICRELSELYNLFCSLSQSGLQGNARRPRGHSQLQDEVLDSEYEPEESITPSGLSDQGSDELSPDDEIQSTTHRKRTMKPNSKPAWAKKKIRQPNENIVPRITAPIADPSQRLLTNVRRLESSKDTKLLNKWLHALPHLSEIETVIPTTDARVETIHLTPLGQADDMPGRQFAYSIELVDIEVTWDPSEGEDRAISSLSAKQQRDALSKYRKIIKTWKVYVWNTAHAPDKQKHLRIFPEIKPMKTKAFMGWQSNMRKYASNPDRNPREPADGDKWFRTGGPLDINICPTIMEASKVATEAFRLLNKYPLEIAESEFVEYQDLFVNVRFSTRALIELQALLVLDHFDFRIILYPFRFPTQRNGYYCLHPTPNNGLSAKRISGRQPLNYQVAFPAFASNPIENGLWPILQITDNVFTQEDISALPEVSKWWGFKYGEPTNKKLTKEEKRISKAPTP</sequence>
<dbReference type="Proteomes" id="UP000800039">
    <property type="component" value="Unassembled WGS sequence"/>
</dbReference>
<dbReference type="AlphaFoldDB" id="A0A9P4G7N7"/>
<gene>
    <name evidence="3" type="ORF">K460DRAFT_410821</name>
</gene>
<dbReference type="RefSeq" id="XP_040782783.1">
    <property type="nucleotide sequence ID" value="XM_040937420.1"/>
</dbReference>
<proteinExistence type="predicted"/>
<feature type="chain" id="PRO_5040115483" evidence="2">
    <location>
        <begin position="22"/>
        <end position="476"/>
    </location>
</feature>
<dbReference type="GeneID" id="63854670"/>
<accession>A0A9P4G7N7</accession>
<reference evidence="3" key="1">
    <citation type="submission" date="2020-01" db="EMBL/GenBank/DDBJ databases">
        <authorList>
            <consortium name="DOE Joint Genome Institute"/>
            <person name="Haridas S."/>
            <person name="Albert R."/>
            <person name="Binder M."/>
            <person name="Bloem J."/>
            <person name="Labutti K."/>
            <person name="Salamov A."/>
            <person name="Andreopoulos B."/>
            <person name="Baker S.E."/>
            <person name="Barry K."/>
            <person name="Bills G."/>
            <person name="Bluhm B.H."/>
            <person name="Cannon C."/>
            <person name="Castanera R."/>
            <person name="Culley D.E."/>
            <person name="Daum C."/>
            <person name="Ezra D."/>
            <person name="Gonzalez J.B."/>
            <person name="Henrissat B."/>
            <person name="Kuo A."/>
            <person name="Liang C."/>
            <person name="Lipzen A."/>
            <person name="Lutzoni F."/>
            <person name="Magnuson J."/>
            <person name="Mondo S."/>
            <person name="Nolan M."/>
            <person name="Ohm R."/>
            <person name="Pangilinan J."/>
            <person name="Park H.-J."/>
            <person name="Ramirez L."/>
            <person name="Alfaro M."/>
            <person name="Sun H."/>
            <person name="Tritt A."/>
            <person name="Yoshinaga Y."/>
            <person name="Zwiers L.-H."/>
            <person name="Turgeon B.G."/>
            <person name="Goodwin S.B."/>
            <person name="Spatafora J.W."/>
            <person name="Crous P.W."/>
            <person name="Grigoriev I.V."/>
        </authorList>
    </citation>
    <scope>NUCLEOTIDE SEQUENCE</scope>
    <source>
        <strain evidence="3">CBS 394.84</strain>
    </source>
</reference>
<keyword evidence="4" id="KW-1185">Reference proteome</keyword>
<dbReference type="EMBL" id="ML976620">
    <property type="protein sequence ID" value="KAF1840220.1"/>
    <property type="molecule type" value="Genomic_DNA"/>
</dbReference>